<keyword evidence="3" id="KW-1185">Reference proteome</keyword>
<reference evidence="2" key="1">
    <citation type="submission" date="2022-01" db="EMBL/GenBank/DDBJ databases">
        <authorList>
            <person name="Braso-Vives M."/>
        </authorList>
    </citation>
    <scope>NUCLEOTIDE SEQUENCE</scope>
</reference>
<evidence type="ECO:0000313" key="2">
    <source>
        <dbReference type="EMBL" id="CAH1265235.1"/>
    </source>
</evidence>
<accession>A0A8J9ZXP2</accession>
<evidence type="ECO:0000313" key="3">
    <source>
        <dbReference type="Proteomes" id="UP000838412"/>
    </source>
</evidence>
<dbReference type="AlphaFoldDB" id="A0A8J9ZXP2"/>
<organism evidence="2 3">
    <name type="scientific">Branchiostoma lanceolatum</name>
    <name type="common">Common lancelet</name>
    <name type="synonym">Amphioxus lanceolatum</name>
    <dbReference type="NCBI Taxonomy" id="7740"/>
    <lineage>
        <taxon>Eukaryota</taxon>
        <taxon>Metazoa</taxon>
        <taxon>Chordata</taxon>
        <taxon>Cephalochordata</taxon>
        <taxon>Leptocardii</taxon>
        <taxon>Amphioxiformes</taxon>
        <taxon>Branchiostomatidae</taxon>
        <taxon>Branchiostoma</taxon>
    </lineage>
</organism>
<dbReference type="EMBL" id="OV696690">
    <property type="protein sequence ID" value="CAH1265235.1"/>
    <property type="molecule type" value="Genomic_DNA"/>
</dbReference>
<dbReference type="Proteomes" id="UP000838412">
    <property type="component" value="Chromosome 5"/>
</dbReference>
<sequence length="89" mass="9822">MDIHILLQYSQVTMSDDERRTLSPHPELDEAPLPVDEEPLIAPLAPRVVPLEESQVEVSASPAFQVLDEVSGGPMLVPTTDITIQYQKS</sequence>
<gene>
    <name evidence="2" type="primary">Hypp3141</name>
    <name evidence="2" type="ORF">BLAG_LOCUS19288</name>
</gene>
<name>A0A8J9ZXP2_BRALA</name>
<feature type="region of interest" description="Disordered" evidence="1">
    <location>
        <begin position="16"/>
        <end position="36"/>
    </location>
</feature>
<evidence type="ECO:0000256" key="1">
    <source>
        <dbReference type="SAM" id="MobiDB-lite"/>
    </source>
</evidence>
<protein>
    <submittedName>
        <fullName evidence="2">Hypp3141 protein</fullName>
    </submittedName>
</protein>
<proteinExistence type="predicted"/>